<feature type="non-terminal residue" evidence="1">
    <location>
        <position position="1"/>
    </location>
</feature>
<reference evidence="1" key="1">
    <citation type="submission" date="2021-06" db="EMBL/GenBank/DDBJ databases">
        <authorList>
            <person name="Kallberg Y."/>
            <person name="Tangrot J."/>
            <person name="Rosling A."/>
        </authorList>
    </citation>
    <scope>NUCLEOTIDE SEQUENCE</scope>
    <source>
        <strain evidence="1">FL130A</strain>
    </source>
</reference>
<keyword evidence="2" id="KW-1185">Reference proteome</keyword>
<dbReference type="Proteomes" id="UP000789508">
    <property type="component" value="Unassembled WGS sequence"/>
</dbReference>
<protein>
    <submittedName>
        <fullName evidence="1">383_t:CDS:1</fullName>
    </submittedName>
</protein>
<feature type="non-terminal residue" evidence="1">
    <location>
        <position position="54"/>
    </location>
</feature>
<dbReference type="EMBL" id="CAJVPS010049281">
    <property type="protein sequence ID" value="CAG8765973.1"/>
    <property type="molecule type" value="Genomic_DNA"/>
</dbReference>
<dbReference type="AlphaFoldDB" id="A0A9N9NW44"/>
<evidence type="ECO:0000313" key="2">
    <source>
        <dbReference type="Proteomes" id="UP000789508"/>
    </source>
</evidence>
<name>A0A9N9NW44_9GLOM</name>
<gene>
    <name evidence="1" type="ORF">ALEPTO_LOCUS13875</name>
</gene>
<evidence type="ECO:0000313" key="1">
    <source>
        <dbReference type="EMBL" id="CAG8765973.1"/>
    </source>
</evidence>
<accession>A0A9N9NW44</accession>
<proteinExistence type="predicted"/>
<comment type="caution">
    <text evidence="1">The sequence shown here is derived from an EMBL/GenBank/DDBJ whole genome shotgun (WGS) entry which is preliminary data.</text>
</comment>
<sequence length="54" mass="6400">PLEIFELQFTAIKLDLKEVIDYLNRMVVICHFKAQMTLEGHLTYGIFARKMTLR</sequence>
<organism evidence="1 2">
    <name type="scientific">Ambispora leptoticha</name>
    <dbReference type="NCBI Taxonomy" id="144679"/>
    <lineage>
        <taxon>Eukaryota</taxon>
        <taxon>Fungi</taxon>
        <taxon>Fungi incertae sedis</taxon>
        <taxon>Mucoromycota</taxon>
        <taxon>Glomeromycotina</taxon>
        <taxon>Glomeromycetes</taxon>
        <taxon>Archaeosporales</taxon>
        <taxon>Ambisporaceae</taxon>
        <taxon>Ambispora</taxon>
    </lineage>
</organism>